<feature type="domain" description="Thymidylate synthase/dCMP hydroxymethylase" evidence="3">
    <location>
        <begin position="195"/>
        <end position="334"/>
    </location>
</feature>
<dbReference type="GO" id="GO:0005829">
    <property type="term" value="C:cytosol"/>
    <property type="evidence" value="ECO:0007669"/>
    <property type="project" value="TreeGrafter"/>
</dbReference>
<keyword evidence="1" id="KW-0489">Methyltransferase</keyword>
<evidence type="ECO:0000313" key="5">
    <source>
        <dbReference type="EMBL" id="KKR70226.1"/>
    </source>
</evidence>
<evidence type="ECO:0000256" key="1">
    <source>
        <dbReference type="ARBA" id="ARBA00022603"/>
    </source>
</evidence>
<gene>
    <name evidence="5" type="ORF">UU14_C0054G0007</name>
</gene>
<dbReference type="InterPro" id="IPR025595">
    <property type="entry name" value="PterinBD-DUF4346"/>
</dbReference>
<evidence type="ECO:0000256" key="2">
    <source>
        <dbReference type="ARBA" id="ARBA00022679"/>
    </source>
</evidence>
<dbReference type="AlphaFoldDB" id="A0A0G0T696"/>
<dbReference type="PANTHER" id="PTHR11548">
    <property type="entry name" value="THYMIDYLATE SYNTHASE 1"/>
    <property type="match status" value="1"/>
</dbReference>
<evidence type="ECO:0000313" key="6">
    <source>
        <dbReference type="Proteomes" id="UP000034664"/>
    </source>
</evidence>
<dbReference type="GO" id="GO:0006231">
    <property type="term" value="P:dTMP biosynthetic process"/>
    <property type="evidence" value="ECO:0007669"/>
    <property type="project" value="TreeGrafter"/>
</dbReference>
<dbReference type="Pfam" id="PF00303">
    <property type="entry name" value="Thymidylat_synt"/>
    <property type="match status" value="1"/>
</dbReference>
<accession>A0A0G0T696</accession>
<dbReference type="SUPFAM" id="SSF55831">
    <property type="entry name" value="Thymidylate synthase/dCMP hydroxymethylase"/>
    <property type="match status" value="1"/>
</dbReference>
<proteinExistence type="predicted"/>
<dbReference type="GO" id="GO:0032259">
    <property type="term" value="P:methylation"/>
    <property type="evidence" value="ECO:0007669"/>
    <property type="project" value="UniProtKB-KW"/>
</dbReference>
<evidence type="ECO:0000259" key="3">
    <source>
        <dbReference type="Pfam" id="PF00303"/>
    </source>
</evidence>
<sequence>MIRNMYANPAISKIVLWGADLSRSGQALLSFMEHGVDDHHFIIGDEKKGQIEQDIPKKDLDIFRHSVKVINLRGKPVTVLQDTVKKLSKEKIKAWAEAKTFPSSKPKPFTFPSEQMGFRVYGDTVALTWLRLLNVIFRYGRNKETRYTQENELKEVLNLMAVIYNENIDEPYLPHFFPFSKKDIDTYIPQVVSAKKIPGVSYTYGQRLREWFEVDQVQEVIDLIKRRPFSKKMAMFTSDVRHDWGRENVDRGDTPCLTQIFCSIQDNKLFMTAHFRSHDMTHGWPRNAFSLLKLQDIITKETNYERGPLCMISHSAHIYSDDYELVGKILKDNLDRELPFKPNQHFEIDRRGNIVVEVVGQEKRRGRPGKSPFKKGIGKISVKLYSPDGGLLLKEWQDMRAKTLVWKMTDHEYFSLPAHMLYVGTELQRAQQAIQEGNVYSQDPVG</sequence>
<organism evidence="5 6">
    <name type="scientific">Candidatus Roizmanbacteria bacterium GW2011_GWB1_40_7</name>
    <dbReference type="NCBI Taxonomy" id="1618482"/>
    <lineage>
        <taxon>Bacteria</taxon>
        <taxon>Candidatus Roizmaniibacteriota</taxon>
    </lineage>
</organism>
<dbReference type="Proteomes" id="UP000034664">
    <property type="component" value="Unassembled WGS sequence"/>
</dbReference>
<evidence type="ECO:0000259" key="4">
    <source>
        <dbReference type="Pfam" id="PF14251"/>
    </source>
</evidence>
<reference evidence="5 6" key="1">
    <citation type="journal article" date="2015" name="Nature">
        <title>rRNA introns, odd ribosomes, and small enigmatic genomes across a large radiation of phyla.</title>
        <authorList>
            <person name="Brown C.T."/>
            <person name="Hug L.A."/>
            <person name="Thomas B.C."/>
            <person name="Sharon I."/>
            <person name="Castelle C.J."/>
            <person name="Singh A."/>
            <person name="Wilkins M.J."/>
            <person name="Williams K.H."/>
            <person name="Banfield J.F."/>
        </authorList>
    </citation>
    <scope>NUCLEOTIDE SEQUENCE [LARGE SCALE GENOMIC DNA]</scope>
</reference>
<dbReference type="InterPro" id="IPR036926">
    <property type="entry name" value="Thymidate_synth/dCMP_Mease_sf"/>
</dbReference>
<dbReference type="Gene3D" id="3.30.572.10">
    <property type="entry name" value="Thymidylate synthase/dCMP hydroxymethylase domain"/>
    <property type="match status" value="1"/>
</dbReference>
<feature type="domain" description="DUF4346" evidence="4">
    <location>
        <begin position="378"/>
        <end position="443"/>
    </location>
</feature>
<dbReference type="InterPro" id="IPR023451">
    <property type="entry name" value="Thymidate_synth/dCMP_Mease_dom"/>
</dbReference>
<dbReference type="GO" id="GO:0004799">
    <property type="term" value="F:thymidylate synthase activity"/>
    <property type="evidence" value="ECO:0007669"/>
    <property type="project" value="TreeGrafter"/>
</dbReference>
<dbReference type="InterPro" id="IPR045097">
    <property type="entry name" value="Thymidate_synth/dCMP_Mease"/>
</dbReference>
<protein>
    <submittedName>
        <fullName evidence="5">Thymidylate synthase</fullName>
    </submittedName>
</protein>
<dbReference type="PANTHER" id="PTHR11548:SF1">
    <property type="entry name" value="THYMIDYLATE SYNTHASE 1"/>
    <property type="match status" value="1"/>
</dbReference>
<keyword evidence="2" id="KW-0808">Transferase</keyword>
<comment type="caution">
    <text evidence="5">The sequence shown here is derived from an EMBL/GenBank/DDBJ whole genome shotgun (WGS) entry which is preliminary data.</text>
</comment>
<dbReference type="Pfam" id="PF14251">
    <property type="entry name" value="PterinBD-DUF4346"/>
    <property type="match status" value="1"/>
</dbReference>
<dbReference type="EMBL" id="LBZM01000054">
    <property type="protein sequence ID" value="KKR70226.1"/>
    <property type="molecule type" value="Genomic_DNA"/>
</dbReference>
<name>A0A0G0T696_9BACT</name>